<protein>
    <recommendedName>
        <fullName evidence="7">Dihydrolipoamide acetyltransferase component of pyruvate dehydrogenase complex</fullName>
        <ecNumber evidence="7">2.3.1.-</ecNumber>
    </recommendedName>
</protein>
<dbReference type="Gene3D" id="3.30.559.10">
    <property type="entry name" value="Chloramphenicol acetyltransferase-like domain"/>
    <property type="match status" value="1"/>
</dbReference>
<dbReference type="FunFam" id="3.30.559.10:FF:000007">
    <property type="entry name" value="Dihydrolipoamide acetyltransferase component of pyruvate dehydrogenase complex"/>
    <property type="match status" value="1"/>
</dbReference>
<dbReference type="Pfam" id="PF02817">
    <property type="entry name" value="E3_binding"/>
    <property type="match status" value="1"/>
</dbReference>
<dbReference type="Pfam" id="PF00364">
    <property type="entry name" value="Biotin_lipoyl"/>
    <property type="match status" value="1"/>
</dbReference>
<dbReference type="SUPFAM" id="SSF51230">
    <property type="entry name" value="Single hybrid motif"/>
    <property type="match status" value="1"/>
</dbReference>
<feature type="region of interest" description="Disordered" evidence="8">
    <location>
        <begin position="172"/>
        <end position="207"/>
    </location>
</feature>
<evidence type="ECO:0000256" key="4">
    <source>
        <dbReference type="ARBA" id="ARBA00022679"/>
    </source>
</evidence>
<accession>A0A831PL33</accession>
<dbReference type="PROSITE" id="PS51826">
    <property type="entry name" value="PSBD"/>
    <property type="match status" value="1"/>
</dbReference>
<name>A0A831PL33_9BACT</name>
<feature type="domain" description="Peripheral subunit-binding (PSBD)" evidence="10">
    <location>
        <begin position="130"/>
        <end position="170"/>
    </location>
</feature>
<evidence type="ECO:0000256" key="1">
    <source>
        <dbReference type="ARBA" id="ARBA00001938"/>
    </source>
</evidence>
<dbReference type="Gene3D" id="4.10.320.10">
    <property type="entry name" value="E3-binding domain"/>
    <property type="match status" value="1"/>
</dbReference>
<dbReference type="InterPro" id="IPR000089">
    <property type="entry name" value="Biotin_lipoyl"/>
</dbReference>
<evidence type="ECO:0000256" key="3">
    <source>
        <dbReference type="ARBA" id="ARBA00011484"/>
    </source>
</evidence>
<dbReference type="PROSITE" id="PS50968">
    <property type="entry name" value="BIOTINYL_LIPOYL"/>
    <property type="match status" value="1"/>
</dbReference>
<evidence type="ECO:0000256" key="2">
    <source>
        <dbReference type="ARBA" id="ARBA00007317"/>
    </source>
</evidence>
<comment type="similarity">
    <text evidence="2 7">Belongs to the 2-oxoacid dehydrogenase family.</text>
</comment>
<dbReference type="EC" id="2.3.1.-" evidence="7"/>
<feature type="compositionally biased region" description="Basic and acidic residues" evidence="8">
    <location>
        <begin position="99"/>
        <end position="127"/>
    </location>
</feature>
<comment type="caution">
    <text evidence="11">The sequence shown here is derived from an EMBL/GenBank/DDBJ whole genome shotgun (WGS) entry which is preliminary data.</text>
</comment>
<keyword evidence="4 7" id="KW-0808">Transferase</keyword>
<dbReference type="InterPro" id="IPR036625">
    <property type="entry name" value="E3-bd_dom_sf"/>
</dbReference>
<dbReference type="Gene3D" id="2.40.50.100">
    <property type="match status" value="1"/>
</dbReference>
<dbReference type="SUPFAM" id="SSF47005">
    <property type="entry name" value="Peripheral subunit-binding domain of 2-oxo acid dehydrogenase complex"/>
    <property type="match status" value="1"/>
</dbReference>
<dbReference type="EMBL" id="DSDK01000242">
    <property type="protein sequence ID" value="HDR50842.1"/>
    <property type="molecule type" value="Genomic_DNA"/>
</dbReference>
<sequence>MSKFNIVMPKLGESIQEGTITKWFVKEGDSIEEDDMLFEVATDKVDSEIPSPVDGVIEKILHAVDSLVPVGEVVAVVNTAGDEDEEDAGTPDENTPENSSEKQDDSEKESKDDLKKDEGKTPSREMSNRFYSPLVRTIAKEENISAEELESIEGSGANGRVQKKDILDYLEKRKKPSTSEQKPAAETAEGITTTVERKAAPRVTAGEGDKVVEMDRVRKMIADHMVMSKQVSPHVTSVVEADVTELVFWREKNKNAFQEKHGEKITFMPFFIEATAAALAEFPMVNSSVDGDKIILRNNINIGIAVAKPDGNLIVPVMKNAEQKNLVGLTKELNRLAGAARNNKLSADEIQGGTFTITNFGSFRNIIGTPIINQPQVAILATGSIEKVPAVIETPTGDAIAIRHKMFLSLSYDHRVVDGALGGAFLRKIADLLEQFDTNRSI</sequence>
<dbReference type="GO" id="GO:0005737">
    <property type="term" value="C:cytoplasm"/>
    <property type="evidence" value="ECO:0007669"/>
    <property type="project" value="TreeGrafter"/>
</dbReference>
<feature type="domain" description="Lipoyl-binding" evidence="9">
    <location>
        <begin position="3"/>
        <end position="78"/>
    </location>
</feature>
<dbReference type="Proteomes" id="UP000886047">
    <property type="component" value="Unassembled WGS sequence"/>
</dbReference>
<dbReference type="CDD" id="cd06849">
    <property type="entry name" value="lipoyl_domain"/>
    <property type="match status" value="1"/>
</dbReference>
<evidence type="ECO:0000313" key="11">
    <source>
        <dbReference type="EMBL" id="HDR50842.1"/>
    </source>
</evidence>
<dbReference type="InterPro" id="IPR050743">
    <property type="entry name" value="2-oxoacid_DH_E2_comp"/>
</dbReference>
<dbReference type="InterPro" id="IPR023213">
    <property type="entry name" value="CAT-like_dom_sf"/>
</dbReference>
<evidence type="ECO:0000256" key="7">
    <source>
        <dbReference type="RuleBase" id="RU003423"/>
    </source>
</evidence>
<dbReference type="InterPro" id="IPR004167">
    <property type="entry name" value="PSBD"/>
</dbReference>
<organism evidence="11">
    <name type="scientific">Mariniphaga anaerophila</name>
    <dbReference type="NCBI Taxonomy" id="1484053"/>
    <lineage>
        <taxon>Bacteria</taxon>
        <taxon>Pseudomonadati</taxon>
        <taxon>Bacteroidota</taxon>
        <taxon>Bacteroidia</taxon>
        <taxon>Marinilabiliales</taxon>
        <taxon>Prolixibacteraceae</taxon>
        <taxon>Mariniphaga</taxon>
    </lineage>
</organism>
<keyword evidence="5 7" id="KW-0450">Lipoyl</keyword>
<evidence type="ECO:0000256" key="6">
    <source>
        <dbReference type="ARBA" id="ARBA00023315"/>
    </source>
</evidence>
<dbReference type="GO" id="GO:0016407">
    <property type="term" value="F:acetyltransferase activity"/>
    <property type="evidence" value="ECO:0007669"/>
    <property type="project" value="TreeGrafter"/>
</dbReference>
<evidence type="ECO:0000256" key="5">
    <source>
        <dbReference type="ARBA" id="ARBA00022823"/>
    </source>
</evidence>
<dbReference type="PANTHER" id="PTHR43178:SF5">
    <property type="entry name" value="LIPOAMIDE ACYLTRANSFERASE COMPONENT OF BRANCHED-CHAIN ALPHA-KETO ACID DEHYDROGENASE COMPLEX, MITOCHONDRIAL"/>
    <property type="match status" value="1"/>
</dbReference>
<dbReference type="AlphaFoldDB" id="A0A831PL33"/>
<dbReference type="InterPro" id="IPR001078">
    <property type="entry name" value="2-oxoacid_DH_actylTfrase"/>
</dbReference>
<gene>
    <name evidence="11" type="ORF">ENN90_04370</name>
</gene>
<reference evidence="11" key="1">
    <citation type="journal article" date="2020" name="mSystems">
        <title>Genome- and Community-Level Interaction Insights into Carbon Utilization and Element Cycling Functions of Hydrothermarchaeota in Hydrothermal Sediment.</title>
        <authorList>
            <person name="Zhou Z."/>
            <person name="Liu Y."/>
            <person name="Xu W."/>
            <person name="Pan J."/>
            <person name="Luo Z.H."/>
            <person name="Li M."/>
        </authorList>
    </citation>
    <scope>NUCLEOTIDE SEQUENCE [LARGE SCALE GENOMIC DNA]</scope>
    <source>
        <strain evidence="11">SpSt-1217</strain>
    </source>
</reference>
<dbReference type="PANTHER" id="PTHR43178">
    <property type="entry name" value="DIHYDROLIPOAMIDE ACETYLTRANSFERASE COMPONENT OF PYRUVATE DEHYDROGENASE COMPLEX"/>
    <property type="match status" value="1"/>
</dbReference>
<proteinExistence type="inferred from homology"/>
<feature type="compositionally biased region" description="Acidic residues" evidence="8">
    <location>
        <begin position="81"/>
        <end position="90"/>
    </location>
</feature>
<dbReference type="SUPFAM" id="SSF52777">
    <property type="entry name" value="CoA-dependent acyltransferases"/>
    <property type="match status" value="1"/>
</dbReference>
<evidence type="ECO:0000256" key="8">
    <source>
        <dbReference type="SAM" id="MobiDB-lite"/>
    </source>
</evidence>
<evidence type="ECO:0000259" key="9">
    <source>
        <dbReference type="PROSITE" id="PS50968"/>
    </source>
</evidence>
<comment type="cofactor">
    <cofactor evidence="1 7">
        <name>(R)-lipoate</name>
        <dbReference type="ChEBI" id="CHEBI:83088"/>
    </cofactor>
</comment>
<dbReference type="InterPro" id="IPR011053">
    <property type="entry name" value="Single_hybrid_motif"/>
</dbReference>
<dbReference type="Pfam" id="PF00198">
    <property type="entry name" value="2-oxoacid_dh"/>
    <property type="match status" value="1"/>
</dbReference>
<evidence type="ECO:0000259" key="10">
    <source>
        <dbReference type="PROSITE" id="PS51826"/>
    </source>
</evidence>
<keyword evidence="6 7" id="KW-0012">Acyltransferase</keyword>
<feature type="region of interest" description="Disordered" evidence="8">
    <location>
        <begin position="81"/>
        <end position="129"/>
    </location>
</feature>
<comment type="subunit">
    <text evidence="3">Forms a 24-polypeptide structural core with octahedral symmetry.</text>
</comment>
<dbReference type="GO" id="GO:0031405">
    <property type="term" value="F:lipoic acid binding"/>
    <property type="evidence" value="ECO:0007669"/>
    <property type="project" value="TreeGrafter"/>
</dbReference>